<dbReference type="InterPro" id="IPR046256">
    <property type="entry name" value="DUF6289"/>
</dbReference>
<dbReference type="RefSeq" id="WP_344987942.1">
    <property type="nucleotide sequence ID" value="NZ_BAAAXV010000002.1"/>
</dbReference>
<feature type="signal peptide" evidence="1">
    <location>
        <begin position="1"/>
        <end position="26"/>
    </location>
</feature>
<sequence length="78" mass="8031">MIRRTLIAAALAATALVTLPAGPAQARACALGSRCVTTYYSDGIGSQVVGGSVEGCDGSSYAWGVRTIYKDWSETPCS</sequence>
<evidence type="ECO:0000256" key="1">
    <source>
        <dbReference type="SAM" id="SignalP"/>
    </source>
</evidence>
<name>A0ABV5S348_9ACTN</name>
<evidence type="ECO:0000313" key="2">
    <source>
        <dbReference type="EMBL" id="MFB9625449.1"/>
    </source>
</evidence>
<dbReference type="Pfam" id="PF19806">
    <property type="entry name" value="DUF6289"/>
    <property type="match status" value="1"/>
</dbReference>
<accession>A0ABV5S348</accession>
<comment type="caution">
    <text evidence="2">The sequence shown here is derived from an EMBL/GenBank/DDBJ whole genome shotgun (WGS) entry which is preliminary data.</text>
</comment>
<dbReference type="Proteomes" id="UP001589532">
    <property type="component" value="Unassembled WGS sequence"/>
</dbReference>
<proteinExistence type="predicted"/>
<protein>
    <submittedName>
        <fullName evidence="2">DUF6289 family protein</fullName>
    </submittedName>
</protein>
<keyword evidence="1" id="KW-0732">Signal</keyword>
<feature type="chain" id="PRO_5046044213" evidence="1">
    <location>
        <begin position="27"/>
        <end position="78"/>
    </location>
</feature>
<evidence type="ECO:0000313" key="3">
    <source>
        <dbReference type="Proteomes" id="UP001589532"/>
    </source>
</evidence>
<gene>
    <name evidence="2" type="ORF">ACFFSA_20375</name>
</gene>
<organism evidence="2 3">
    <name type="scientific">Nonomuraea helvata</name>
    <dbReference type="NCBI Taxonomy" id="37484"/>
    <lineage>
        <taxon>Bacteria</taxon>
        <taxon>Bacillati</taxon>
        <taxon>Actinomycetota</taxon>
        <taxon>Actinomycetes</taxon>
        <taxon>Streptosporangiales</taxon>
        <taxon>Streptosporangiaceae</taxon>
        <taxon>Nonomuraea</taxon>
    </lineage>
</organism>
<dbReference type="EMBL" id="JBHMBW010000016">
    <property type="protein sequence ID" value="MFB9625449.1"/>
    <property type="molecule type" value="Genomic_DNA"/>
</dbReference>
<keyword evidence="3" id="KW-1185">Reference proteome</keyword>
<reference evidence="2 3" key="1">
    <citation type="submission" date="2024-09" db="EMBL/GenBank/DDBJ databases">
        <authorList>
            <person name="Sun Q."/>
            <person name="Mori K."/>
        </authorList>
    </citation>
    <scope>NUCLEOTIDE SEQUENCE [LARGE SCALE GENOMIC DNA]</scope>
    <source>
        <strain evidence="2 3">JCM 3143</strain>
    </source>
</reference>